<evidence type="ECO:0000313" key="3">
    <source>
        <dbReference type="Proteomes" id="UP001165082"/>
    </source>
</evidence>
<proteinExistence type="predicted"/>
<protein>
    <submittedName>
        <fullName evidence="2">Uncharacterized protein</fullName>
    </submittedName>
</protein>
<evidence type="ECO:0000256" key="1">
    <source>
        <dbReference type="SAM" id="MobiDB-lite"/>
    </source>
</evidence>
<dbReference type="Proteomes" id="UP001165082">
    <property type="component" value="Unassembled WGS sequence"/>
</dbReference>
<feature type="region of interest" description="Disordered" evidence="1">
    <location>
        <begin position="1"/>
        <end position="33"/>
    </location>
</feature>
<dbReference type="AlphaFoldDB" id="A0A9W7DQK9"/>
<gene>
    <name evidence="2" type="ORF">TrRE_jg13510</name>
</gene>
<comment type="caution">
    <text evidence="2">The sequence shown here is derived from an EMBL/GenBank/DDBJ whole genome shotgun (WGS) entry which is preliminary data.</text>
</comment>
<dbReference type="EMBL" id="BRXZ01003099">
    <property type="protein sequence ID" value="GMH47158.1"/>
    <property type="molecule type" value="Genomic_DNA"/>
</dbReference>
<keyword evidence="3" id="KW-1185">Reference proteome</keyword>
<reference evidence="2" key="1">
    <citation type="submission" date="2022-07" db="EMBL/GenBank/DDBJ databases">
        <title>Genome analysis of Parmales, a sister group of diatoms, reveals the evolutionary specialization of diatoms from phago-mixotrophs to photoautotrophs.</title>
        <authorList>
            <person name="Ban H."/>
            <person name="Sato S."/>
            <person name="Yoshikawa S."/>
            <person name="Kazumasa Y."/>
            <person name="Nakamura Y."/>
            <person name="Ichinomiya M."/>
            <person name="Saitoh K."/>
            <person name="Sato N."/>
            <person name="Blanc-Mathieu R."/>
            <person name="Endo H."/>
            <person name="Kuwata A."/>
            <person name="Ogata H."/>
        </authorList>
    </citation>
    <scope>NUCLEOTIDE SEQUENCE</scope>
</reference>
<organism evidence="2 3">
    <name type="scientific">Triparma retinervis</name>
    <dbReference type="NCBI Taxonomy" id="2557542"/>
    <lineage>
        <taxon>Eukaryota</taxon>
        <taxon>Sar</taxon>
        <taxon>Stramenopiles</taxon>
        <taxon>Ochrophyta</taxon>
        <taxon>Bolidophyceae</taxon>
        <taxon>Parmales</taxon>
        <taxon>Triparmaceae</taxon>
        <taxon>Triparma</taxon>
    </lineage>
</organism>
<name>A0A9W7DQK9_9STRA</name>
<feature type="compositionally biased region" description="Polar residues" evidence="1">
    <location>
        <begin position="15"/>
        <end position="25"/>
    </location>
</feature>
<feature type="compositionally biased region" description="Low complexity" evidence="1">
    <location>
        <begin position="1"/>
        <end position="14"/>
    </location>
</feature>
<sequence>MSSLSSQLNALSNQGTSSKSHTNTHGRGFGYTANAGYHTQATTEDSAKFKATIIYDDPKAAAAISKGVLREK</sequence>
<accession>A0A9W7DQK9</accession>
<evidence type="ECO:0000313" key="2">
    <source>
        <dbReference type="EMBL" id="GMH47158.1"/>
    </source>
</evidence>